<dbReference type="InterPro" id="IPR014015">
    <property type="entry name" value="Helicase_SF3_DNA-vir"/>
</dbReference>
<dbReference type="Pfam" id="PF03288">
    <property type="entry name" value="Pox_D5"/>
    <property type="match status" value="1"/>
</dbReference>
<dbReference type="Pfam" id="PF19263">
    <property type="entry name" value="DUF5906"/>
    <property type="match status" value="1"/>
</dbReference>
<dbReference type="PROSITE" id="PS51206">
    <property type="entry name" value="SF3_HELICASE_1"/>
    <property type="match status" value="1"/>
</dbReference>
<accession>A0AAW6JKH8</accession>
<evidence type="ECO:0000313" key="6">
    <source>
        <dbReference type="EMBL" id="MDD1383092.1"/>
    </source>
</evidence>
<keyword evidence="1" id="KW-0547">Nucleotide-binding</keyword>
<evidence type="ECO:0000313" key="7">
    <source>
        <dbReference type="Proteomes" id="UP001217945"/>
    </source>
</evidence>
<dbReference type="InterPro" id="IPR051620">
    <property type="entry name" value="ORF904-like_C"/>
</dbReference>
<dbReference type="NCBIfam" id="TIGR01613">
    <property type="entry name" value="primase_Cterm"/>
    <property type="match status" value="1"/>
</dbReference>
<keyword evidence="3" id="KW-0347">Helicase</keyword>
<dbReference type="InterPro" id="IPR004968">
    <property type="entry name" value="DNA_primase/NTPase_C"/>
</dbReference>
<gene>
    <name evidence="6" type="ORF">PSQ53_09270</name>
</gene>
<evidence type="ECO:0000256" key="3">
    <source>
        <dbReference type="ARBA" id="ARBA00022806"/>
    </source>
</evidence>
<evidence type="ECO:0000259" key="5">
    <source>
        <dbReference type="PROSITE" id="PS51206"/>
    </source>
</evidence>
<feature type="domain" description="SF3 helicase" evidence="5">
    <location>
        <begin position="223"/>
        <end position="379"/>
    </location>
</feature>
<evidence type="ECO:0000256" key="4">
    <source>
        <dbReference type="ARBA" id="ARBA00022840"/>
    </source>
</evidence>
<dbReference type="EMBL" id="JAQTKT010000001">
    <property type="protein sequence ID" value="MDD1383092.1"/>
    <property type="molecule type" value="Genomic_DNA"/>
</dbReference>
<evidence type="ECO:0000256" key="2">
    <source>
        <dbReference type="ARBA" id="ARBA00022801"/>
    </source>
</evidence>
<dbReference type="PANTHER" id="PTHR35372">
    <property type="entry name" value="ATP BINDING PROTEIN-RELATED"/>
    <property type="match status" value="1"/>
</dbReference>
<dbReference type="RefSeq" id="WP_168240262.1">
    <property type="nucleotide sequence ID" value="NZ_CP051129.1"/>
</dbReference>
<name>A0AAW6JKH8_LIMRT</name>
<dbReference type="InterPro" id="IPR027417">
    <property type="entry name" value="P-loop_NTPase"/>
</dbReference>
<dbReference type="GO" id="GO:0004386">
    <property type="term" value="F:helicase activity"/>
    <property type="evidence" value="ECO:0007669"/>
    <property type="project" value="UniProtKB-KW"/>
</dbReference>
<dbReference type="SUPFAM" id="SSF52540">
    <property type="entry name" value="P-loop containing nucleoside triphosphate hydrolases"/>
    <property type="match status" value="1"/>
</dbReference>
<dbReference type="Proteomes" id="UP001217945">
    <property type="component" value="Unassembled WGS sequence"/>
</dbReference>
<reference evidence="6" key="1">
    <citation type="submission" date="2023-02" db="EMBL/GenBank/DDBJ databases">
        <title>Complete genome sequence of Limosilactobacillus reuteri SRCM217616 isolated from Bos taurus feces.</title>
        <authorList>
            <person name="Yang H.-G."/>
            <person name="Kim J.-W."/>
            <person name="Ha G.-S."/>
            <person name="Yang H.-J."/>
            <person name="Jeong D.-Y."/>
        </authorList>
    </citation>
    <scope>NUCLEOTIDE SEQUENCE</scope>
    <source>
        <strain evidence="6">SRCM217616</strain>
    </source>
</reference>
<comment type="caution">
    <text evidence="6">The sequence shown here is derived from an EMBL/GenBank/DDBJ whole genome shotgun (WGS) entry which is preliminary data.</text>
</comment>
<proteinExistence type="predicted"/>
<dbReference type="InterPro" id="IPR045455">
    <property type="entry name" value="NrS-1_pol-like_helicase"/>
</dbReference>
<dbReference type="InterPro" id="IPR006500">
    <property type="entry name" value="Helicase_put_C_phage/plasmid"/>
</dbReference>
<evidence type="ECO:0000256" key="1">
    <source>
        <dbReference type="ARBA" id="ARBA00022741"/>
    </source>
</evidence>
<dbReference type="GO" id="GO:0005524">
    <property type="term" value="F:ATP binding"/>
    <property type="evidence" value="ECO:0007669"/>
    <property type="project" value="UniProtKB-KW"/>
</dbReference>
<protein>
    <submittedName>
        <fullName evidence="6">Phage/plasmid primase, P4 family</fullName>
    </submittedName>
</protein>
<dbReference type="Gene3D" id="3.40.50.300">
    <property type="entry name" value="P-loop containing nucleotide triphosphate hydrolases"/>
    <property type="match status" value="1"/>
</dbReference>
<keyword evidence="4" id="KW-0067">ATP-binding</keyword>
<organism evidence="6 7">
    <name type="scientific">Limosilactobacillus reuteri</name>
    <name type="common">Lactobacillus reuteri</name>
    <dbReference type="NCBI Taxonomy" id="1598"/>
    <lineage>
        <taxon>Bacteria</taxon>
        <taxon>Bacillati</taxon>
        <taxon>Bacillota</taxon>
        <taxon>Bacilli</taxon>
        <taxon>Lactobacillales</taxon>
        <taxon>Lactobacillaceae</taxon>
        <taxon>Limosilactobacillus</taxon>
    </lineage>
</organism>
<sequence length="537" mass="62068">MANIDKLIDEESFNNQSMLEEPITYLGLKRKLEQARNNFLEDRGDQTKEENKTKRFLDPYEVSLILKENCHFCMFKHNSRARLATYDCEQGIYTFDYTLLKRYISYVAPRFNESKATTVIYHLTNQIGDQPVIKPFDDPNMVPVGNGIYNPAENVIYPFSPSKPIMGKVRTCLPYEKDGKTTIQRVTRPVNVAKISSPKISNIDGSSWDFDNWLMSIANNDTEICELLWQVIAVTCNANRQMGKGIFLLGNRRGNNGKGTFQTLIQNLVGEQNYAMKKINQFSERFALEDLVGVSVVIGDDNPSNIVINDKSNFNSIITNDPVSIEPKGEKMFTEKLNLTVIQSCNAMPRFSDDGGVYRRMLIVPFNADFNGTKENVNIKNKYLSDKLVLQYVLWKALQKGIKFTHYLTPKASKKALKKYEQYNKPLVSFVDEVYRSQDGVKGLDSIERLPLDYLYGIWKTYAKENSYRDIGKNKFNEEVFDQIRKTNPESEYIVGRKRLRTQDAEEIYNHRYDDYKYYGDQEFKANDIKNCIIKVN</sequence>
<dbReference type="AlphaFoldDB" id="A0AAW6JKH8"/>
<keyword evidence="2" id="KW-0378">Hydrolase</keyword>
<dbReference type="PANTHER" id="PTHR35372:SF2">
    <property type="entry name" value="SF3 HELICASE DOMAIN-CONTAINING PROTEIN"/>
    <property type="match status" value="1"/>
</dbReference>
<dbReference type="GO" id="GO:0016787">
    <property type="term" value="F:hydrolase activity"/>
    <property type="evidence" value="ECO:0007669"/>
    <property type="project" value="UniProtKB-KW"/>
</dbReference>